<dbReference type="EMBL" id="MDYQ01000130">
    <property type="protein sequence ID" value="PRP81086.1"/>
    <property type="molecule type" value="Genomic_DNA"/>
</dbReference>
<comment type="caution">
    <text evidence="4">The sequence shown here is derived from an EMBL/GenBank/DDBJ whole genome shotgun (WGS) entry which is preliminary data.</text>
</comment>
<dbReference type="GO" id="GO:0005737">
    <property type="term" value="C:cytoplasm"/>
    <property type="evidence" value="ECO:0007669"/>
    <property type="project" value="TreeGrafter"/>
</dbReference>
<keyword evidence="2" id="KW-0545">Nucleotide biosynthesis</keyword>
<dbReference type="InParanoid" id="A0A2P6NAW1"/>
<evidence type="ECO:0000256" key="1">
    <source>
        <dbReference type="ARBA" id="ARBA00006478"/>
    </source>
</evidence>
<dbReference type="GO" id="GO:0006015">
    <property type="term" value="P:5-phosphoribose 1-diphosphate biosynthetic process"/>
    <property type="evidence" value="ECO:0007669"/>
    <property type="project" value="TreeGrafter"/>
</dbReference>
<evidence type="ECO:0000313" key="4">
    <source>
        <dbReference type="EMBL" id="PRP81086.1"/>
    </source>
</evidence>
<dbReference type="InterPro" id="IPR029057">
    <property type="entry name" value="PRTase-like"/>
</dbReference>
<dbReference type="CDD" id="cd06223">
    <property type="entry name" value="PRTases_typeI"/>
    <property type="match status" value="1"/>
</dbReference>
<dbReference type="GO" id="GO:0000287">
    <property type="term" value="F:magnesium ion binding"/>
    <property type="evidence" value="ECO:0007669"/>
    <property type="project" value="InterPro"/>
</dbReference>
<dbReference type="SUPFAM" id="SSF53271">
    <property type="entry name" value="PRTase-like"/>
    <property type="match status" value="2"/>
</dbReference>
<evidence type="ECO:0000256" key="2">
    <source>
        <dbReference type="ARBA" id="ARBA00022727"/>
    </source>
</evidence>
<evidence type="ECO:0000259" key="3">
    <source>
        <dbReference type="Pfam" id="PF13793"/>
    </source>
</evidence>
<sequence>MSSNNRQIIFFNPEMKSLAESMQATHPDMFELGAISWQFFEDGFPNLFIQKVETIRGRDIVILLSFLRQDQMLAQLSVIYALPRYFVGSLKIILPYFPTGTMERVDEEGQIATAFTFARLLSRTPLTIKGPAKLVIYDIHALQTRFYFDDSVVPLLVSAIPMFLRILQEKHANEKIVIVFPDEGAWKRFKKNFDHSWETVCCIKVREGDKRVVKIKEGEEHLDKAHAFIVDDLVKSGGTLLECKGAITRAGATKVSAFVTHAVFPNRSYERFKEEDFSTFYTTDSCPETSQQLEGRAPFKVLPLAPSISDIVINYQ</sequence>
<dbReference type="Gene3D" id="3.40.50.2020">
    <property type="match status" value="2"/>
</dbReference>
<dbReference type="PANTHER" id="PTHR10210:SF45">
    <property type="entry name" value="RIBOSE-PHOSPHATE PYROPHOSPHOKINASE 3, CHLOROPLASTIC"/>
    <property type="match status" value="1"/>
</dbReference>
<organism evidence="4 5">
    <name type="scientific">Planoprotostelium fungivorum</name>
    <dbReference type="NCBI Taxonomy" id="1890364"/>
    <lineage>
        <taxon>Eukaryota</taxon>
        <taxon>Amoebozoa</taxon>
        <taxon>Evosea</taxon>
        <taxon>Variosea</taxon>
        <taxon>Cavosteliida</taxon>
        <taxon>Cavosteliaceae</taxon>
        <taxon>Planoprotostelium</taxon>
    </lineage>
</organism>
<dbReference type="InterPro" id="IPR029099">
    <property type="entry name" value="Pribosyltran_N"/>
</dbReference>
<name>A0A2P6NAW1_9EUKA</name>
<protein>
    <recommendedName>
        <fullName evidence="3">Ribose-phosphate pyrophosphokinase N-terminal domain-containing protein</fullName>
    </recommendedName>
</protein>
<accession>A0A2P6NAW1</accession>
<dbReference type="NCBIfam" id="TIGR01251">
    <property type="entry name" value="ribP_PPkin"/>
    <property type="match status" value="1"/>
</dbReference>
<dbReference type="STRING" id="1890364.A0A2P6NAW1"/>
<dbReference type="Proteomes" id="UP000241769">
    <property type="component" value="Unassembled WGS sequence"/>
</dbReference>
<feature type="domain" description="Ribose-phosphate pyrophosphokinase N-terminal" evidence="3">
    <location>
        <begin position="17"/>
        <end position="122"/>
    </location>
</feature>
<dbReference type="GO" id="GO:0002189">
    <property type="term" value="C:ribose phosphate diphosphokinase complex"/>
    <property type="evidence" value="ECO:0007669"/>
    <property type="project" value="TreeGrafter"/>
</dbReference>
<dbReference type="GO" id="GO:0006164">
    <property type="term" value="P:purine nucleotide biosynthetic process"/>
    <property type="evidence" value="ECO:0007669"/>
    <property type="project" value="TreeGrafter"/>
</dbReference>
<evidence type="ECO:0000313" key="5">
    <source>
        <dbReference type="Proteomes" id="UP000241769"/>
    </source>
</evidence>
<dbReference type="AlphaFoldDB" id="A0A2P6NAW1"/>
<proteinExistence type="inferred from homology"/>
<gene>
    <name evidence="4" type="ORF">PROFUN_11200</name>
</gene>
<dbReference type="OrthoDB" id="10263753at2759"/>
<reference evidence="4 5" key="1">
    <citation type="journal article" date="2018" name="Genome Biol. Evol.">
        <title>Multiple Roots of Fruiting Body Formation in Amoebozoa.</title>
        <authorList>
            <person name="Hillmann F."/>
            <person name="Forbes G."/>
            <person name="Novohradska S."/>
            <person name="Ferling I."/>
            <person name="Riege K."/>
            <person name="Groth M."/>
            <person name="Westermann M."/>
            <person name="Marz M."/>
            <person name="Spaller T."/>
            <person name="Winckler T."/>
            <person name="Schaap P."/>
            <person name="Glockner G."/>
        </authorList>
    </citation>
    <scope>NUCLEOTIDE SEQUENCE [LARGE SCALE GENOMIC DNA]</scope>
    <source>
        <strain evidence="4 5">Jena</strain>
    </source>
</reference>
<dbReference type="InterPro" id="IPR000836">
    <property type="entry name" value="PRTase_dom"/>
</dbReference>
<dbReference type="PANTHER" id="PTHR10210">
    <property type="entry name" value="RIBOSE-PHOSPHATE DIPHOSPHOKINASE FAMILY MEMBER"/>
    <property type="match status" value="1"/>
</dbReference>
<dbReference type="Pfam" id="PF13793">
    <property type="entry name" value="Pribosyltran_N"/>
    <property type="match status" value="1"/>
</dbReference>
<comment type="similarity">
    <text evidence="1">Belongs to the ribose-phosphate pyrophosphokinase family.</text>
</comment>
<keyword evidence="5" id="KW-1185">Reference proteome</keyword>
<dbReference type="InterPro" id="IPR005946">
    <property type="entry name" value="Rib-P_diPkinase"/>
</dbReference>
<dbReference type="SMART" id="SM01400">
    <property type="entry name" value="Pribosyltran_N"/>
    <property type="match status" value="1"/>
</dbReference>